<dbReference type="KEGG" id="mej:Q7A_2391"/>
<evidence type="ECO:0000313" key="4">
    <source>
        <dbReference type="Proteomes" id="UP000009144"/>
    </source>
</evidence>
<dbReference type="Pfam" id="PF08421">
    <property type="entry name" value="Methyltransf_13"/>
    <property type="match status" value="1"/>
</dbReference>
<dbReference type="RefSeq" id="WP_014707556.1">
    <property type="nucleotide sequence ID" value="NC_017857.3"/>
</dbReference>
<dbReference type="HOGENOM" id="CLU_038800_1_0_6"/>
<dbReference type="PANTHER" id="PTHR43861">
    <property type="entry name" value="TRANS-ACONITATE 2-METHYLTRANSFERASE-RELATED"/>
    <property type="match status" value="1"/>
</dbReference>
<dbReference type="eggNOG" id="COG0500">
    <property type="taxonomic scope" value="Bacteria"/>
</dbReference>
<gene>
    <name evidence="3" type="ordered locus">Q7A_2391</name>
</gene>
<dbReference type="GO" id="GO:0032259">
    <property type="term" value="P:methylation"/>
    <property type="evidence" value="ECO:0007669"/>
    <property type="project" value="UniProtKB-KW"/>
</dbReference>
<dbReference type="InterPro" id="IPR029063">
    <property type="entry name" value="SAM-dependent_MTases_sf"/>
</dbReference>
<dbReference type="GO" id="GO:0008168">
    <property type="term" value="F:methyltransferase activity"/>
    <property type="evidence" value="ECO:0007669"/>
    <property type="project" value="UniProtKB-KW"/>
</dbReference>
<dbReference type="Gene3D" id="3.40.50.150">
    <property type="entry name" value="Vaccinia Virus protein VP39"/>
    <property type="match status" value="1"/>
</dbReference>
<dbReference type="InterPro" id="IPR013691">
    <property type="entry name" value="MeTrfase_14"/>
</dbReference>
<dbReference type="Gene3D" id="6.20.50.110">
    <property type="entry name" value="Methyltransferase, zinc-binding domain"/>
    <property type="match status" value="1"/>
</dbReference>
<reference evidence="3 4" key="2">
    <citation type="journal article" date="2013" name="Int. J. Syst. Evol. Microbiol.">
        <title>Methylophaga nitratireducenticrescens sp. nov. and Methylophaga frappieri sp. nov., isolated from the biofilm of the methanol-fed denitrification system treating the seawater at the Montreal Biodome.</title>
        <authorList>
            <person name="Villeneuve C."/>
            <person name="Martineau C."/>
            <person name="Mauffrey F."/>
            <person name="Villemur R."/>
        </authorList>
    </citation>
    <scope>NUCLEOTIDE SEQUENCE [LARGE SCALE GENOMIC DNA]</scope>
    <source>
        <strain evidence="3 4">JAM1</strain>
    </source>
</reference>
<dbReference type="AlphaFoldDB" id="I1XLC2"/>
<feature type="domain" description="C-methyltransferase" evidence="2">
    <location>
        <begin position="244"/>
        <end position="402"/>
    </location>
</feature>
<dbReference type="SUPFAM" id="SSF53335">
    <property type="entry name" value="S-adenosyl-L-methionine-dependent methyltransferases"/>
    <property type="match status" value="1"/>
</dbReference>
<name>I1XLC2_METNJ</name>
<sequence length="408" mass="45639">MNCRHCKKPLIHTFLDLGVAPPSNAYLTAEQLTQPETKFPLKLYVCDQCWLVQTEDVTAADNLFTHDYAYFSSVSQGWLLHAERYCHQITQRLQLDQNSLVVEVAANDGYLLKNFVAAAIPCLGIEPTDSTADHAEKLGIPIIREFFGEQLAQQLTEQGKQAELIIGNNVYAHVPDINDFTAGLKALLKNEGTITLEFPHLLQLIQHRQFDTVYHEHFSYLSLTTVCHIFDQAGLRVFDVETLPTHGGSLRIYACHEGDKRSTQPTVISLLVEEKTFGLSTLSTYTGFQWYAEQIKQQLIDFLTKQKRLNKSVIAYGAAAKGNTLLNYAGISTDLLPLVVDAAASKQGKFLPGSHIPILAPDQITLEKPDFVLILPWNIADEVMQQQGHIRQWGGQFVTAIPQLKVLP</sequence>
<dbReference type="Proteomes" id="UP000009144">
    <property type="component" value="Chromosome"/>
</dbReference>
<dbReference type="Pfam" id="PF13489">
    <property type="entry name" value="Methyltransf_23"/>
    <property type="match status" value="1"/>
</dbReference>
<dbReference type="InterPro" id="IPR038576">
    <property type="entry name" value="Methyltransf_Zn-bd_dom_put_sf"/>
</dbReference>
<dbReference type="OrthoDB" id="9815644at2"/>
<dbReference type="EMBL" id="CP003390">
    <property type="protein sequence ID" value="AFI85191.1"/>
    <property type="molecule type" value="Genomic_DNA"/>
</dbReference>
<evidence type="ECO:0000259" key="2">
    <source>
        <dbReference type="Pfam" id="PF08484"/>
    </source>
</evidence>
<evidence type="ECO:0000259" key="1">
    <source>
        <dbReference type="Pfam" id="PF08421"/>
    </source>
</evidence>
<keyword evidence="3" id="KW-0489">Methyltransferase</keyword>
<protein>
    <submittedName>
        <fullName evidence="3">Methyltransferase family protein</fullName>
    </submittedName>
</protein>
<dbReference type="PANTHER" id="PTHR43861:SF5">
    <property type="entry name" value="BLL5978 PROTEIN"/>
    <property type="match status" value="1"/>
</dbReference>
<keyword evidence="4" id="KW-1185">Reference proteome</keyword>
<feature type="domain" description="Methyltransferase putative zinc binding" evidence="1">
    <location>
        <begin position="3"/>
        <end position="64"/>
    </location>
</feature>
<evidence type="ECO:0000313" key="3">
    <source>
        <dbReference type="EMBL" id="AFI85191.1"/>
    </source>
</evidence>
<dbReference type="InterPro" id="IPR013630">
    <property type="entry name" value="Methyltransf_Zn-bd_dom_put"/>
</dbReference>
<dbReference type="STRING" id="754476.Q7A_2391"/>
<organism evidence="3 4">
    <name type="scientific">Methylophaga nitratireducenticrescens</name>
    <dbReference type="NCBI Taxonomy" id="754476"/>
    <lineage>
        <taxon>Bacteria</taxon>
        <taxon>Pseudomonadati</taxon>
        <taxon>Pseudomonadota</taxon>
        <taxon>Gammaproteobacteria</taxon>
        <taxon>Thiotrichales</taxon>
        <taxon>Piscirickettsiaceae</taxon>
        <taxon>Methylophaga</taxon>
    </lineage>
</organism>
<dbReference type="Pfam" id="PF08484">
    <property type="entry name" value="Methyltransf_14"/>
    <property type="match status" value="1"/>
</dbReference>
<keyword evidence="3" id="KW-0808">Transferase</keyword>
<proteinExistence type="predicted"/>
<accession>I1XLC2</accession>
<dbReference type="PATRIC" id="fig|754476.3.peg.2354"/>
<reference evidence="3 4" key="1">
    <citation type="journal article" date="2012" name="J. Bacteriol.">
        <title>Complete genome sequences of Methylophaga sp. strain JAM1 and Methylophaga sp. strain JAM7.</title>
        <authorList>
            <person name="Villeneuve C."/>
            <person name="Martineau C."/>
            <person name="Mauffrey F."/>
            <person name="Villemur R."/>
        </authorList>
    </citation>
    <scope>NUCLEOTIDE SEQUENCE [LARGE SCALE GENOMIC DNA]</scope>
    <source>
        <strain evidence="3 4">JAM1</strain>
    </source>
</reference>
<dbReference type="Gene3D" id="3.40.50.720">
    <property type="entry name" value="NAD(P)-binding Rossmann-like Domain"/>
    <property type="match status" value="1"/>
</dbReference>